<evidence type="ECO:0000313" key="2">
    <source>
        <dbReference type="EMBL" id="CAG5093505.1"/>
    </source>
</evidence>
<evidence type="ECO:0000313" key="3">
    <source>
        <dbReference type="Proteomes" id="UP000786811"/>
    </source>
</evidence>
<keyword evidence="3" id="KW-1185">Reference proteome</keyword>
<evidence type="ECO:0000256" key="1">
    <source>
        <dbReference type="SAM" id="SignalP"/>
    </source>
</evidence>
<accession>A0A8J2HJN8</accession>
<feature type="signal peptide" evidence="1">
    <location>
        <begin position="1"/>
        <end position="24"/>
    </location>
</feature>
<gene>
    <name evidence="2" type="ORF">HICCMSTLAB_LOCUS6885</name>
</gene>
<protein>
    <submittedName>
        <fullName evidence="2">Uncharacterized protein</fullName>
    </submittedName>
</protein>
<organism evidence="2 3">
    <name type="scientific">Cotesia congregata</name>
    <name type="common">Parasitoid wasp</name>
    <name type="synonym">Apanteles congregatus</name>
    <dbReference type="NCBI Taxonomy" id="51543"/>
    <lineage>
        <taxon>Eukaryota</taxon>
        <taxon>Metazoa</taxon>
        <taxon>Ecdysozoa</taxon>
        <taxon>Arthropoda</taxon>
        <taxon>Hexapoda</taxon>
        <taxon>Insecta</taxon>
        <taxon>Pterygota</taxon>
        <taxon>Neoptera</taxon>
        <taxon>Endopterygota</taxon>
        <taxon>Hymenoptera</taxon>
        <taxon>Apocrita</taxon>
        <taxon>Ichneumonoidea</taxon>
        <taxon>Braconidae</taxon>
        <taxon>Microgastrinae</taxon>
        <taxon>Cotesia</taxon>
    </lineage>
</organism>
<name>A0A8J2HJN8_COTCN</name>
<reference evidence="2" key="1">
    <citation type="submission" date="2021-04" db="EMBL/GenBank/DDBJ databases">
        <authorList>
            <person name="Chebbi M.A.C M."/>
        </authorList>
    </citation>
    <scope>NUCLEOTIDE SEQUENCE</scope>
</reference>
<dbReference type="AlphaFoldDB" id="A0A8J2HJN8"/>
<sequence>MIGKMSLTFNCAILLACACQISMAGVIAPVVAAPLAAAPLPAAAPLVGYAHAVPHNIPPHASRVDISTRALAAPYVVAPAVSAPIISAPTAPVVAAHPGFFGAPFAAYRSAAIFG</sequence>
<proteinExistence type="predicted"/>
<comment type="caution">
    <text evidence="2">The sequence shown here is derived from an EMBL/GenBank/DDBJ whole genome shotgun (WGS) entry which is preliminary data.</text>
</comment>
<feature type="chain" id="PRO_5035184080" evidence="1">
    <location>
        <begin position="25"/>
        <end position="115"/>
    </location>
</feature>
<dbReference type="Proteomes" id="UP000786811">
    <property type="component" value="Unassembled WGS sequence"/>
</dbReference>
<dbReference type="EMBL" id="CAJNRD030001120">
    <property type="protein sequence ID" value="CAG5093505.1"/>
    <property type="molecule type" value="Genomic_DNA"/>
</dbReference>
<keyword evidence="1" id="KW-0732">Signal</keyword>
<dbReference type="PROSITE" id="PS51257">
    <property type="entry name" value="PROKAR_LIPOPROTEIN"/>
    <property type="match status" value="1"/>
</dbReference>